<dbReference type="InterPro" id="IPR018490">
    <property type="entry name" value="cNMP-bd_dom_sf"/>
</dbReference>
<dbReference type="EMBL" id="QUSY01000509">
    <property type="protein sequence ID" value="RHY28895.1"/>
    <property type="molecule type" value="Genomic_DNA"/>
</dbReference>
<evidence type="ECO:0000256" key="2">
    <source>
        <dbReference type="ARBA" id="ARBA00010704"/>
    </source>
</evidence>
<evidence type="ECO:0000256" key="4">
    <source>
        <dbReference type="ARBA" id="ARBA00022753"/>
    </source>
</evidence>
<proteinExistence type="inferred from homology"/>
<dbReference type="CDD" id="cd00038">
    <property type="entry name" value="CAP_ED"/>
    <property type="match status" value="1"/>
</dbReference>
<dbReference type="GO" id="GO:0015031">
    <property type="term" value="P:protein transport"/>
    <property type="evidence" value="ECO:0007669"/>
    <property type="project" value="UniProtKB-KW"/>
</dbReference>
<dbReference type="InterPro" id="IPR014710">
    <property type="entry name" value="RmlC-like_jellyroll"/>
</dbReference>
<dbReference type="GO" id="GO:0032456">
    <property type="term" value="P:endocytic recycling"/>
    <property type="evidence" value="ECO:0007669"/>
    <property type="project" value="InterPro"/>
</dbReference>
<dbReference type="InterPro" id="IPR000595">
    <property type="entry name" value="cNMP-bd_dom"/>
</dbReference>
<protein>
    <recommendedName>
        <fullName evidence="9">Cyclic nucleotide-binding domain-containing protein</fullName>
    </recommendedName>
</protein>
<comment type="subcellular location">
    <subcellularLocation>
        <location evidence="1">Endosome</location>
    </subcellularLocation>
</comment>
<name>A0A418AU07_9STRA</name>
<evidence type="ECO:0000256" key="1">
    <source>
        <dbReference type="ARBA" id="ARBA00004177"/>
    </source>
</evidence>
<evidence type="ECO:0000313" key="7">
    <source>
        <dbReference type="EMBL" id="RHY28895.1"/>
    </source>
</evidence>
<evidence type="ECO:0000256" key="6">
    <source>
        <dbReference type="SAM" id="MobiDB-lite"/>
    </source>
</evidence>
<dbReference type="VEuPathDB" id="FungiDB:H310_11554"/>
<keyword evidence="5" id="KW-0653">Protein transport</keyword>
<dbReference type="VEuPathDB" id="FungiDB:H310_11555"/>
<sequence>MTGASEPSHVKGGCDGSWQLGVKNITLSVSRSIQECDVSVVEYDPLVLHRPPGDDGAKIAAPRAAQPIPVPPKTIVQYSTSRVSSNDVVALEAGELDPLSALMANLDADNTQKASSPAWTSPQSPASKPVTLPPLDPTNEFLDEWTIQKDLLFQTFAAERFHITIDAHDDATDSDVKKKVVYTDADTASSTCVIKRARARLEQLDSKDVVDEPTTVEVSQSEYISRIKALQQDFLEAWHDDQKVLALRITIKCIKLLGDTTFPKFYPCMFVLVCDVLDCFGAHVFNRIKAKAEEHHALPHGFTSGDVDIEAKETCRNWFYKTACIRELLPRIGVGDVTVALYARTYLALASSRVLVGHHASNVMLQSMHDYMRIMHRFGMDKVHVDALLHQYKQFAENSMVLEQIVTSFPGKLLAPHTMELVQLIRQTNHKLFRCLSLKLVEAPPPAHEKLVFLNEVWGTITRLLDIHAYLRCAAAFVALLVTHYSSREVVILLKDVVRHLNASEAMDAAMYQALEDIMEVIIMEARRQTHYFTTIVPSSEFLTLLGMFQHSTNITLSKRLLTAFVRGRDKGLRLAVEGPHASIVHILLSICTRVHDALDSLSTSLEIHEASQMICTFVNCLDMSGVPHEGDGLLNMYVECRRVFYKLDRVKACLVRRVLWLSVLVDCHMRRSFVKGCLAYCHITIPSLVDGIEKLKLMTLCAKVPQPLASQCLPQMDAFVKAAIVLMTELPSAKAAAQADSDQDALAVDVYEQHAMHAMTDLLSLLVVVPSTGDPLYFVNGFRNAMSKFPWLPTLANHTRMLVHLVPFLAAWVPDQELPYAIGHVPANDVLFGGSAALAMALADMLTSVIEEILDQLHGLVQDPQQRDHRNRVNLQSDILLDLINTLVTSVELNAHAASRLVNFMTGLVAHHALLHGTSPLVDGRAMLEPDDYGTDDIKTYWRNTKAFISKKLALHHHNPQYAPSPALFTHSAASQGDIIRQGNPVETHGLLNVSMNEHDDDNEDERAAAAIHHHFFRLLKSRTRSVAENEDLQDWLLQTYNAAYMTLLSLSHGNARCFRDLIFSMSVLSRTATDYVVRQDETPTGSVFIVMSGQCTEIIRRHRFNIANAASFSAQTALPRQPASDVAATDATSSNGDDLTWRTLRSGDVFGLESIYFQFPHHYISLRADGCVERNRIGVSTLHPTHLLVLPAYPRDKVALCSSISTTSARSSTGAMSPTSGMLSVASTASRVGSTFLEQVFLLRSLPHASIEFLASHLTILHVTKNEYLYTAGQPPSIYFVLSGELCVYTVEDVVITTDGESEVVTRRVELQILKAYDCTGLAEVCLNQTGFHNYCVAAVDASVYILPTYALFAVVKGGMPVLDVFVQYFTRQRTWYKLRRFTALNHYNKRVDYRLTPGMQRKGPIPCPRCGLPGHMSDSLVCKQNAHGDTVDVDPRTLTSTADAASPRRPPSVRNAFLHRRMTASERDVMLDESGLQSELDVADGAGSIEKALRRMDRALGLLVPSKTFHIRRKSKAKVDAPILTNSPSTPKTLPTMITRSRPKLPAG</sequence>
<feature type="region of interest" description="Disordered" evidence="6">
    <location>
        <begin position="1526"/>
        <end position="1551"/>
    </location>
</feature>
<comment type="caution">
    <text evidence="7">The sequence shown here is derived from an EMBL/GenBank/DDBJ whole genome shotgun (WGS) entry which is preliminary data.</text>
</comment>
<dbReference type="Gene3D" id="2.60.120.10">
    <property type="entry name" value="Jelly Rolls"/>
    <property type="match status" value="1"/>
</dbReference>
<comment type="similarity">
    <text evidence="2">Belongs to the VPS35L family.</text>
</comment>
<gene>
    <name evidence="7" type="ORF">DYB32_005624</name>
</gene>
<dbReference type="InterPro" id="IPR029705">
    <property type="entry name" value="VPS35L"/>
</dbReference>
<accession>A0A418AU07</accession>
<keyword evidence="8" id="KW-1185">Reference proteome</keyword>
<evidence type="ECO:0008006" key="9">
    <source>
        <dbReference type="Google" id="ProtNLM"/>
    </source>
</evidence>
<evidence type="ECO:0000256" key="3">
    <source>
        <dbReference type="ARBA" id="ARBA00022448"/>
    </source>
</evidence>
<dbReference type="SUPFAM" id="SSF51206">
    <property type="entry name" value="cAMP-binding domain-like"/>
    <property type="match status" value="2"/>
</dbReference>
<reference evidence="7 8" key="1">
    <citation type="submission" date="2018-08" db="EMBL/GenBank/DDBJ databases">
        <title>Aphanomyces genome sequencing and annotation.</title>
        <authorList>
            <person name="Minardi D."/>
            <person name="Oidtmann B."/>
            <person name="Van Der Giezen M."/>
            <person name="Studholme D.J."/>
        </authorList>
    </citation>
    <scope>NUCLEOTIDE SEQUENCE [LARGE SCALE GENOMIC DNA]</scope>
    <source>
        <strain evidence="7 8">NJM0002</strain>
    </source>
</reference>
<dbReference type="PANTHER" id="PTHR13673">
    <property type="entry name" value="ESOPHAGEAL CANCER ASSOCIATED PROTEIN"/>
    <property type="match status" value="1"/>
</dbReference>
<dbReference type="Proteomes" id="UP000285060">
    <property type="component" value="Unassembled WGS sequence"/>
</dbReference>
<feature type="compositionally biased region" description="Polar residues" evidence="6">
    <location>
        <begin position="1527"/>
        <end position="1542"/>
    </location>
</feature>
<dbReference type="GO" id="GO:0005768">
    <property type="term" value="C:endosome"/>
    <property type="evidence" value="ECO:0007669"/>
    <property type="project" value="UniProtKB-SubCell"/>
</dbReference>
<keyword evidence="4" id="KW-0967">Endosome</keyword>
<dbReference type="PANTHER" id="PTHR13673:SF0">
    <property type="entry name" value="VPS35 ENDOSOMAL PROTEIN-SORTING FACTOR-LIKE"/>
    <property type="match status" value="1"/>
</dbReference>
<evidence type="ECO:0000256" key="5">
    <source>
        <dbReference type="ARBA" id="ARBA00022927"/>
    </source>
</evidence>
<organism evidence="7 8">
    <name type="scientific">Aphanomyces invadans</name>
    <dbReference type="NCBI Taxonomy" id="157072"/>
    <lineage>
        <taxon>Eukaryota</taxon>
        <taxon>Sar</taxon>
        <taxon>Stramenopiles</taxon>
        <taxon>Oomycota</taxon>
        <taxon>Saprolegniomycetes</taxon>
        <taxon>Saprolegniales</taxon>
        <taxon>Verrucalvaceae</taxon>
        <taxon>Aphanomyces</taxon>
    </lineage>
</organism>
<keyword evidence="3" id="KW-0813">Transport</keyword>
<evidence type="ECO:0000313" key="8">
    <source>
        <dbReference type="Proteomes" id="UP000285060"/>
    </source>
</evidence>